<feature type="binding site" evidence="25">
    <location>
        <position position="294"/>
    </location>
    <ligand>
        <name>Mg(2+)</name>
        <dbReference type="ChEBI" id="CHEBI:18420"/>
        <label>1</label>
    </ligand>
</feature>
<keyword evidence="15 25" id="KW-0464">Manganese</keyword>
<comment type="subcellular location">
    <subcellularLocation>
        <location evidence="3 22">Cytoplasm</location>
    </subcellularLocation>
</comment>
<dbReference type="InterPro" id="IPR011127">
    <property type="entry name" value="Dala_Dala_lig_N"/>
</dbReference>
<dbReference type="SUPFAM" id="SSF56059">
    <property type="entry name" value="Glutathione synthetase ATP-binding domain-like"/>
    <property type="match status" value="1"/>
</dbReference>
<name>A0A239KSF5_9FIRM</name>
<dbReference type="HAMAP" id="MF_00047">
    <property type="entry name" value="Dala_Dala_lig"/>
    <property type="match status" value="1"/>
</dbReference>
<dbReference type="InterPro" id="IPR005905">
    <property type="entry name" value="D_ala_D_ala"/>
</dbReference>
<dbReference type="GO" id="GO:0008716">
    <property type="term" value="F:D-alanine-D-alanine ligase activity"/>
    <property type="evidence" value="ECO:0007669"/>
    <property type="project" value="UniProtKB-UniRule"/>
</dbReference>
<dbReference type="EMBL" id="FZOJ01000052">
    <property type="protein sequence ID" value="SNT20608.1"/>
    <property type="molecule type" value="Genomic_DNA"/>
</dbReference>
<keyword evidence="16 22" id="KW-0961">Cell wall biogenesis/degradation</keyword>
<dbReference type="NCBIfam" id="TIGR01205">
    <property type="entry name" value="D_ala_D_alaTIGR"/>
    <property type="match status" value="1"/>
</dbReference>
<comment type="function">
    <text evidence="2 22">Cell wall formation.</text>
</comment>
<evidence type="ECO:0000256" key="23">
    <source>
        <dbReference type="PIRSR" id="PIRSR039102-1"/>
    </source>
</evidence>
<feature type="binding site" evidence="24">
    <location>
        <begin position="214"/>
        <end position="221"/>
    </location>
    <ligand>
        <name>ATP</name>
        <dbReference type="ChEBI" id="CHEBI:30616"/>
    </ligand>
</feature>
<evidence type="ECO:0000256" key="25">
    <source>
        <dbReference type="PIRSR" id="PIRSR039102-3"/>
    </source>
</evidence>
<evidence type="ECO:0000256" key="17">
    <source>
        <dbReference type="ARBA" id="ARBA00047614"/>
    </source>
</evidence>
<dbReference type="UniPathway" id="UPA00219"/>
<keyword evidence="10 24" id="KW-0547">Nucleotide-binding</keyword>
<dbReference type="PANTHER" id="PTHR23132">
    <property type="entry name" value="D-ALANINE--D-ALANINE LIGASE"/>
    <property type="match status" value="1"/>
</dbReference>
<proteinExistence type="inferred from homology"/>
<dbReference type="PANTHER" id="PTHR23132:SF25">
    <property type="entry name" value="D-ALANINE--D-ALANINE LIGASE A"/>
    <property type="match status" value="1"/>
</dbReference>
<dbReference type="GO" id="GO:0046872">
    <property type="term" value="F:metal ion binding"/>
    <property type="evidence" value="ECO:0007669"/>
    <property type="project" value="UniProtKB-KW"/>
</dbReference>
<keyword evidence="29" id="KW-1185">Reference proteome</keyword>
<keyword evidence="9 25" id="KW-0479">Metal-binding</keyword>
<dbReference type="PROSITE" id="PS00844">
    <property type="entry name" value="DALA_DALA_LIGASE_2"/>
    <property type="match status" value="1"/>
</dbReference>
<dbReference type="Proteomes" id="UP000198304">
    <property type="component" value="Unassembled WGS sequence"/>
</dbReference>
<dbReference type="Gene3D" id="3.40.50.20">
    <property type="match status" value="1"/>
</dbReference>
<dbReference type="OrthoDB" id="9813261at2"/>
<evidence type="ECO:0000256" key="2">
    <source>
        <dbReference type="ARBA" id="ARBA00003921"/>
    </source>
</evidence>
<dbReference type="PROSITE" id="PS00843">
    <property type="entry name" value="DALA_DALA_LIGASE_1"/>
    <property type="match status" value="1"/>
</dbReference>
<evidence type="ECO:0000256" key="19">
    <source>
        <dbReference type="ARBA" id="ARBA00068427"/>
    </source>
</evidence>
<keyword evidence="14 22" id="KW-0573">Peptidoglycan synthesis</keyword>
<dbReference type="InterPro" id="IPR011095">
    <property type="entry name" value="Dala_Dala_lig_C"/>
</dbReference>
<gene>
    <name evidence="22" type="primary">ddl</name>
    <name evidence="28" type="ORF">SAMN05446037_10528</name>
</gene>
<dbReference type="InterPro" id="IPR016185">
    <property type="entry name" value="PreATP-grasp_dom_sf"/>
</dbReference>
<accession>A0A239KSF5</accession>
<comment type="pathway">
    <text evidence="4 22">Cell wall biogenesis; peptidoglycan biosynthesis.</text>
</comment>
<dbReference type="GO" id="GO:0008360">
    <property type="term" value="P:regulation of cell shape"/>
    <property type="evidence" value="ECO:0007669"/>
    <property type="project" value="UniProtKB-KW"/>
</dbReference>
<dbReference type="FunFam" id="3.30.1490.20:FF:000007">
    <property type="entry name" value="D-alanine--D-alanine ligase"/>
    <property type="match status" value="1"/>
</dbReference>
<dbReference type="NCBIfam" id="NF002526">
    <property type="entry name" value="PRK01966.1-2"/>
    <property type="match status" value="1"/>
</dbReference>
<keyword evidence="12 25" id="KW-0460">Magnesium</keyword>
<evidence type="ECO:0000256" key="18">
    <source>
        <dbReference type="ARBA" id="ARBA00060592"/>
    </source>
</evidence>
<comment type="pathway">
    <text evidence="18">Glycan biosynthesis.</text>
</comment>
<evidence type="ECO:0000256" key="24">
    <source>
        <dbReference type="PIRSR" id="PIRSR039102-2"/>
    </source>
</evidence>
<keyword evidence="11 26" id="KW-0067">ATP-binding</keyword>
<comment type="catalytic activity">
    <reaction evidence="17 22">
        <text>2 D-alanine + ATP = D-alanyl-D-alanine + ADP + phosphate + H(+)</text>
        <dbReference type="Rhea" id="RHEA:11224"/>
        <dbReference type="ChEBI" id="CHEBI:15378"/>
        <dbReference type="ChEBI" id="CHEBI:30616"/>
        <dbReference type="ChEBI" id="CHEBI:43474"/>
        <dbReference type="ChEBI" id="CHEBI:57416"/>
        <dbReference type="ChEBI" id="CHEBI:57822"/>
        <dbReference type="ChEBI" id="CHEBI:456216"/>
        <dbReference type="EC" id="6.3.2.4"/>
    </reaction>
</comment>
<comment type="cofactor">
    <cofactor evidence="25">
        <name>Mg(2+)</name>
        <dbReference type="ChEBI" id="CHEBI:18420"/>
    </cofactor>
    <cofactor evidence="25">
        <name>Mn(2+)</name>
        <dbReference type="ChEBI" id="CHEBI:29035"/>
    </cofactor>
    <text evidence="25">Binds 2 magnesium or manganese ions per subunit.</text>
</comment>
<dbReference type="GO" id="GO:0009252">
    <property type="term" value="P:peptidoglycan biosynthetic process"/>
    <property type="evidence" value="ECO:0007669"/>
    <property type="project" value="UniProtKB-UniRule"/>
</dbReference>
<evidence type="ECO:0000256" key="21">
    <source>
        <dbReference type="ARBA" id="ARBA00077154"/>
    </source>
</evidence>
<evidence type="ECO:0000259" key="27">
    <source>
        <dbReference type="PROSITE" id="PS50975"/>
    </source>
</evidence>
<evidence type="ECO:0000256" key="10">
    <source>
        <dbReference type="ARBA" id="ARBA00022741"/>
    </source>
</evidence>
<feature type="binding site" evidence="24">
    <location>
        <begin position="184"/>
        <end position="185"/>
    </location>
    <ligand>
        <name>ATP</name>
        <dbReference type="ChEBI" id="CHEBI:30616"/>
    </ligand>
</feature>
<dbReference type="InterPro" id="IPR013815">
    <property type="entry name" value="ATP_grasp_subdomain_1"/>
</dbReference>
<evidence type="ECO:0000256" key="7">
    <source>
        <dbReference type="ARBA" id="ARBA00022490"/>
    </source>
</evidence>
<keyword evidence="8 22" id="KW-0436">Ligase</keyword>
<evidence type="ECO:0000313" key="28">
    <source>
        <dbReference type="EMBL" id="SNT20608.1"/>
    </source>
</evidence>
<evidence type="ECO:0000256" key="3">
    <source>
        <dbReference type="ARBA" id="ARBA00004496"/>
    </source>
</evidence>
<sequence length="360" mass="40840">MKTNIYVLYGGKSVEHEVSLKTAAFVMNALDKDKYNVHQVYITKDGVWCNLGVLRENIEDINQLTKSYQNTVSSSIGEFLIKDLKAKERNVAFPVLHGKNGEDGTIQGFLELLNIPYVGNGVLGSAIGIDKVVMKDLFTKANIPQVNYTSFTSWDWNNHQQKVYTEIERTIGYPCFVKPAKLGSSVGINRCKNREELQKAIKEAFLYDSKLVIEEEVIGREMQIAVIGNDHPKASVVGEFIQERHFIDYNAKYVDGKLIAVIPAELSPETSDKMRQIATEAFRVLNCCGLVRVDYFVTEDNSFFVNEVNTMPGFTKLSMFPALWKKTDGTTHSQLMDKFIELALDRHENEKSLLNTRWTK</sequence>
<dbReference type="Pfam" id="PF01820">
    <property type="entry name" value="Dala_Dala_lig_N"/>
    <property type="match status" value="1"/>
</dbReference>
<evidence type="ECO:0000256" key="4">
    <source>
        <dbReference type="ARBA" id="ARBA00004752"/>
    </source>
</evidence>
<evidence type="ECO:0000256" key="12">
    <source>
        <dbReference type="ARBA" id="ARBA00022842"/>
    </source>
</evidence>
<dbReference type="NCBIfam" id="NF002528">
    <property type="entry name" value="PRK01966.1-4"/>
    <property type="match status" value="1"/>
</dbReference>
<evidence type="ECO:0000256" key="16">
    <source>
        <dbReference type="ARBA" id="ARBA00023316"/>
    </source>
</evidence>
<dbReference type="Gene3D" id="3.30.470.20">
    <property type="entry name" value="ATP-grasp fold, B domain"/>
    <property type="match status" value="1"/>
</dbReference>
<feature type="active site" evidence="23">
    <location>
        <position position="15"/>
    </location>
</feature>
<evidence type="ECO:0000256" key="26">
    <source>
        <dbReference type="PROSITE-ProRule" id="PRU00409"/>
    </source>
</evidence>
<feature type="active site" evidence="23">
    <location>
        <position position="184"/>
    </location>
</feature>
<reference evidence="28 29" key="1">
    <citation type="submission" date="2017-06" db="EMBL/GenBank/DDBJ databases">
        <authorList>
            <person name="Kim H.J."/>
            <person name="Triplett B.A."/>
        </authorList>
    </citation>
    <scope>NUCLEOTIDE SEQUENCE [LARGE SCALE GENOMIC DNA]</scope>
    <source>
        <strain evidence="28 29">SCA</strain>
    </source>
</reference>
<evidence type="ECO:0000256" key="1">
    <source>
        <dbReference type="ARBA" id="ARBA00001936"/>
    </source>
</evidence>
<dbReference type="GO" id="GO:0071555">
    <property type="term" value="P:cell wall organization"/>
    <property type="evidence" value="ECO:0007669"/>
    <property type="project" value="UniProtKB-KW"/>
</dbReference>
<evidence type="ECO:0000256" key="9">
    <source>
        <dbReference type="ARBA" id="ARBA00022723"/>
    </source>
</evidence>
<feature type="domain" description="ATP-grasp" evidence="27">
    <location>
        <begin position="135"/>
        <end position="341"/>
    </location>
</feature>
<evidence type="ECO:0000256" key="5">
    <source>
        <dbReference type="ARBA" id="ARBA00010871"/>
    </source>
</evidence>
<dbReference type="PROSITE" id="PS50975">
    <property type="entry name" value="ATP_GRASP"/>
    <property type="match status" value="1"/>
</dbReference>
<keyword evidence="13 22" id="KW-0133">Cell shape</keyword>
<comment type="cofactor">
    <cofactor evidence="1">
        <name>Mn(2+)</name>
        <dbReference type="ChEBI" id="CHEBI:29035"/>
    </cofactor>
</comment>
<dbReference type="GO" id="GO:0005829">
    <property type="term" value="C:cytosol"/>
    <property type="evidence" value="ECO:0007669"/>
    <property type="project" value="TreeGrafter"/>
</dbReference>
<organism evidence="28 29">
    <name type="scientific">Anaerovirgula multivorans</name>
    <dbReference type="NCBI Taxonomy" id="312168"/>
    <lineage>
        <taxon>Bacteria</taxon>
        <taxon>Bacillati</taxon>
        <taxon>Bacillota</taxon>
        <taxon>Clostridia</taxon>
        <taxon>Peptostreptococcales</taxon>
        <taxon>Natronincolaceae</taxon>
        <taxon>Anaerovirgula</taxon>
    </lineage>
</organism>
<dbReference type="RefSeq" id="WP_089285434.1">
    <property type="nucleotide sequence ID" value="NZ_FZOJ01000052.1"/>
</dbReference>
<dbReference type="PIRSF" id="PIRSF039102">
    <property type="entry name" value="Ddl/VanB"/>
    <property type="match status" value="1"/>
</dbReference>
<feature type="binding site" evidence="25">
    <location>
        <position position="309"/>
    </location>
    <ligand>
        <name>Mg(2+)</name>
        <dbReference type="ChEBI" id="CHEBI:18420"/>
        <label>2</label>
    </ligand>
</feature>
<dbReference type="InterPro" id="IPR011761">
    <property type="entry name" value="ATP-grasp"/>
</dbReference>
<evidence type="ECO:0000256" key="15">
    <source>
        <dbReference type="ARBA" id="ARBA00023211"/>
    </source>
</evidence>
<comment type="similarity">
    <text evidence="5 22">Belongs to the D-alanine--D-alanine ligase family.</text>
</comment>
<dbReference type="FunFam" id="3.30.470.20:FF:000008">
    <property type="entry name" value="D-alanine--D-alanine ligase"/>
    <property type="match status" value="1"/>
</dbReference>
<dbReference type="EC" id="6.3.2.4" evidence="6 22"/>
<feature type="binding site" evidence="25">
    <location>
        <position position="307"/>
    </location>
    <ligand>
        <name>Mg(2+)</name>
        <dbReference type="ChEBI" id="CHEBI:18420"/>
        <label>2</label>
    </ligand>
</feature>
<feature type="active site" evidence="23">
    <location>
        <position position="318"/>
    </location>
</feature>
<feature type="binding site" evidence="24">
    <location>
        <begin position="306"/>
        <end position="307"/>
    </location>
    <ligand>
        <name>ATP</name>
        <dbReference type="ChEBI" id="CHEBI:30616"/>
    </ligand>
</feature>
<dbReference type="AlphaFoldDB" id="A0A239KSF5"/>
<dbReference type="Pfam" id="PF07478">
    <property type="entry name" value="Dala_Dala_lig_C"/>
    <property type="match status" value="1"/>
</dbReference>
<dbReference type="Gene3D" id="3.30.1490.20">
    <property type="entry name" value="ATP-grasp fold, A domain"/>
    <property type="match status" value="1"/>
</dbReference>
<protein>
    <recommendedName>
        <fullName evidence="19 22">D-alanine--D-alanine ligase</fullName>
        <ecNumber evidence="6 22">6.3.2.4</ecNumber>
    </recommendedName>
    <alternativeName>
        <fullName evidence="21 22">D-Ala-D-Ala ligase</fullName>
    </alternativeName>
    <alternativeName>
        <fullName evidence="20 22">D-alanylalanine synthetase</fullName>
    </alternativeName>
</protein>
<evidence type="ECO:0000313" key="29">
    <source>
        <dbReference type="Proteomes" id="UP000198304"/>
    </source>
</evidence>
<feature type="binding site" evidence="24">
    <location>
        <position position="131"/>
    </location>
    <ligand>
        <name>ATP</name>
        <dbReference type="ChEBI" id="CHEBI:30616"/>
    </ligand>
</feature>
<evidence type="ECO:0000256" key="6">
    <source>
        <dbReference type="ARBA" id="ARBA00012216"/>
    </source>
</evidence>
<dbReference type="GO" id="GO:0005524">
    <property type="term" value="F:ATP binding"/>
    <property type="evidence" value="ECO:0007669"/>
    <property type="project" value="UniProtKB-UniRule"/>
</dbReference>
<keyword evidence="7 22" id="KW-0963">Cytoplasm</keyword>
<evidence type="ECO:0000256" key="14">
    <source>
        <dbReference type="ARBA" id="ARBA00022984"/>
    </source>
</evidence>
<evidence type="ECO:0000256" key="13">
    <source>
        <dbReference type="ARBA" id="ARBA00022960"/>
    </source>
</evidence>
<evidence type="ECO:0000256" key="11">
    <source>
        <dbReference type="ARBA" id="ARBA00022840"/>
    </source>
</evidence>
<dbReference type="InterPro" id="IPR000291">
    <property type="entry name" value="D-Ala_lig_Van_CS"/>
</dbReference>
<evidence type="ECO:0000256" key="20">
    <source>
        <dbReference type="ARBA" id="ARBA00076288"/>
    </source>
</evidence>
<evidence type="ECO:0000256" key="22">
    <source>
        <dbReference type="HAMAP-Rule" id="MF_00047"/>
    </source>
</evidence>
<dbReference type="SUPFAM" id="SSF52440">
    <property type="entry name" value="PreATP-grasp domain"/>
    <property type="match status" value="1"/>
</dbReference>
<feature type="binding site" evidence="24">
    <location>
        <begin position="176"/>
        <end position="178"/>
    </location>
    <ligand>
        <name>ATP</name>
        <dbReference type="ChEBI" id="CHEBI:30616"/>
    </ligand>
</feature>
<feature type="binding site" evidence="25">
    <location>
        <position position="307"/>
    </location>
    <ligand>
        <name>Mg(2+)</name>
        <dbReference type="ChEBI" id="CHEBI:18420"/>
        <label>1</label>
    </ligand>
</feature>
<evidence type="ECO:0000256" key="8">
    <source>
        <dbReference type="ARBA" id="ARBA00022598"/>
    </source>
</evidence>